<sequence length="150" mass="15869">MNCRGFTVALAAIALAAAPHAIAKTPRDSYCSWIKETPEGRFTYEMKLGWSLIREGALEGGPELPEDVVGISCLRDPPVLVAGDVALLERGVEIYFGLGGAGFSTIKYRLTDGVIAYELSGGALSARQKKDVDRALADAQKLVGDQGAAN</sequence>
<name>A0ABT1XPN2_9SPHN</name>
<dbReference type="Proteomes" id="UP001206067">
    <property type="component" value="Unassembled WGS sequence"/>
</dbReference>
<keyword evidence="1" id="KW-0732">Signal</keyword>
<organism evidence="2 3">
    <name type="scientific">Parerythrobacter lacustris</name>
    <dbReference type="NCBI Taxonomy" id="2969984"/>
    <lineage>
        <taxon>Bacteria</taxon>
        <taxon>Pseudomonadati</taxon>
        <taxon>Pseudomonadota</taxon>
        <taxon>Alphaproteobacteria</taxon>
        <taxon>Sphingomonadales</taxon>
        <taxon>Erythrobacteraceae</taxon>
        <taxon>Parerythrobacter</taxon>
    </lineage>
</organism>
<feature type="signal peptide" evidence="1">
    <location>
        <begin position="1"/>
        <end position="23"/>
    </location>
</feature>
<evidence type="ECO:0000313" key="3">
    <source>
        <dbReference type="Proteomes" id="UP001206067"/>
    </source>
</evidence>
<evidence type="ECO:0000256" key="1">
    <source>
        <dbReference type="SAM" id="SignalP"/>
    </source>
</evidence>
<dbReference type="RefSeq" id="WP_257594648.1">
    <property type="nucleotide sequence ID" value="NZ_JANKHH010000001.1"/>
</dbReference>
<dbReference type="EMBL" id="JANKHH010000001">
    <property type="protein sequence ID" value="MCR2832891.1"/>
    <property type="molecule type" value="Genomic_DNA"/>
</dbReference>
<keyword evidence="3" id="KW-1185">Reference proteome</keyword>
<feature type="chain" id="PRO_5046231696" evidence="1">
    <location>
        <begin position="24"/>
        <end position="150"/>
    </location>
</feature>
<reference evidence="2 3" key="1">
    <citation type="submission" date="2022-08" db="EMBL/GenBank/DDBJ databases">
        <title>Polyphasic taxonomy analysis of Qipengyuania sp.RS5-5.</title>
        <authorList>
            <person name="Xamxidin M."/>
            <person name="Wu M."/>
        </authorList>
    </citation>
    <scope>NUCLEOTIDE SEQUENCE [LARGE SCALE GENOMIC DNA]</scope>
    <source>
        <strain evidence="2 3">RS5-5</strain>
    </source>
</reference>
<comment type="caution">
    <text evidence="2">The sequence shown here is derived from an EMBL/GenBank/DDBJ whole genome shotgun (WGS) entry which is preliminary data.</text>
</comment>
<accession>A0ABT1XPN2</accession>
<gene>
    <name evidence="2" type="ORF">NSO95_02935</name>
</gene>
<proteinExistence type="predicted"/>
<evidence type="ECO:0000313" key="2">
    <source>
        <dbReference type="EMBL" id="MCR2832891.1"/>
    </source>
</evidence>
<protein>
    <submittedName>
        <fullName evidence="2">Uncharacterized protein</fullName>
    </submittedName>
</protein>